<dbReference type="EMBL" id="APGJ01000004">
    <property type="protein sequence ID" value="EYD72632.1"/>
    <property type="molecule type" value="Genomic_DNA"/>
</dbReference>
<sequence>MARYMQGGFGIDQGELIPFDDFETGGSMWTGAGARELRRRVDFNLAFSQPPLVQLGVTMWDVSNAASMRLDVRAEEIARTGFVLRTHTWSDSRIARIRVAWTAFGACYDDERWDID</sequence>
<dbReference type="Gene3D" id="2.60.40.2080">
    <property type="match status" value="1"/>
</dbReference>
<evidence type="ECO:0000313" key="3">
    <source>
        <dbReference type="Proteomes" id="UP000025047"/>
    </source>
</evidence>
<dbReference type="InterPro" id="IPR052487">
    <property type="entry name" value="Galactose-binding_lectin"/>
</dbReference>
<protein>
    <recommendedName>
        <fullName evidence="1">H-type lectin domain-containing protein</fullName>
    </recommendedName>
</protein>
<dbReference type="STRING" id="1122180.Lokhon_01433"/>
<dbReference type="GO" id="GO:0009986">
    <property type="term" value="C:cell surface"/>
    <property type="evidence" value="ECO:0007669"/>
    <property type="project" value="TreeGrafter"/>
</dbReference>
<dbReference type="Proteomes" id="UP000025047">
    <property type="component" value="Unassembled WGS sequence"/>
</dbReference>
<dbReference type="GO" id="GO:0045335">
    <property type="term" value="C:phagocytic vesicle"/>
    <property type="evidence" value="ECO:0007669"/>
    <property type="project" value="TreeGrafter"/>
</dbReference>
<evidence type="ECO:0000313" key="2">
    <source>
        <dbReference type="EMBL" id="EYD72632.1"/>
    </source>
</evidence>
<dbReference type="GO" id="GO:0070492">
    <property type="term" value="F:oligosaccharide binding"/>
    <property type="evidence" value="ECO:0007669"/>
    <property type="project" value="TreeGrafter"/>
</dbReference>
<name>A0A017HDR5_9RHOB</name>
<dbReference type="InterPro" id="IPR037221">
    <property type="entry name" value="H-type_lectin_dom_sf"/>
</dbReference>
<proteinExistence type="predicted"/>
<keyword evidence="3" id="KW-1185">Reference proteome</keyword>
<dbReference type="HOGENOM" id="CLU_155897_0_0_5"/>
<dbReference type="eggNOG" id="ENOG5032SUT">
    <property type="taxonomic scope" value="Bacteria"/>
</dbReference>
<dbReference type="AlphaFoldDB" id="A0A017HDR5"/>
<organism evidence="2 3">
    <name type="scientific">Limimaricola hongkongensis DSM 17492</name>
    <dbReference type="NCBI Taxonomy" id="1122180"/>
    <lineage>
        <taxon>Bacteria</taxon>
        <taxon>Pseudomonadati</taxon>
        <taxon>Pseudomonadota</taxon>
        <taxon>Alphaproteobacteria</taxon>
        <taxon>Rhodobacterales</taxon>
        <taxon>Paracoccaceae</taxon>
        <taxon>Limimaricola</taxon>
    </lineage>
</organism>
<dbReference type="GO" id="GO:0098609">
    <property type="term" value="P:cell-cell adhesion"/>
    <property type="evidence" value="ECO:0007669"/>
    <property type="project" value="TreeGrafter"/>
</dbReference>
<dbReference type="GO" id="GO:0030247">
    <property type="term" value="F:polysaccharide binding"/>
    <property type="evidence" value="ECO:0007669"/>
    <property type="project" value="TreeGrafter"/>
</dbReference>
<dbReference type="Pfam" id="PF09458">
    <property type="entry name" value="H_lectin"/>
    <property type="match status" value="1"/>
</dbReference>
<dbReference type="RefSeq" id="WP_017928915.1">
    <property type="nucleotide sequence ID" value="NZ_KB822999.1"/>
</dbReference>
<feature type="domain" description="H-type lectin" evidence="1">
    <location>
        <begin position="39"/>
        <end position="104"/>
    </location>
</feature>
<reference evidence="2 3" key="1">
    <citation type="submission" date="2013-03" db="EMBL/GenBank/DDBJ databases">
        <authorList>
            <person name="Fiebig A."/>
            <person name="Goeker M."/>
            <person name="Klenk H.-P.P."/>
        </authorList>
    </citation>
    <scope>NUCLEOTIDE SEQUENCE [LARGE SCALE GENOMIC DNA]</scope>
    <source>
        <strain evidence="2 3">DSM 17492</strain>
    </source>
</reference>
<dbReference type="PATRIC" id="fig|1122180.6.peg.1416"/>
<gene>
    <name evidence="2" type="ORF">Lokhon_01433</name>
</gene>
<evidence type="ECO:0000259" key="1">
    <source>
        <dbReference type="Pfam" id="PF09458"/>
    </source>
</evidence>
<dbReference type="SUPFAM" id="SSF141086">
    <property type="entry name" value="Agglutinin HPA-like"/>
    <property type="match status" value="1"/>
</dbReference>
<dbReference type="OrthoDB" id="7658568at2"/>
<dbReference type="GO" id="GO:0098636">
    <property type="term" value="C:protein complex involved in cell adhesion"/>
    <property type="evidence" value="ECO:0007669"/>
    <property type="project" value="TreeGrafter"/>
</dbReference>
<dbReference type="GO" id="GO:0046871">
    <property type="term" value="F:N-acetylgalactosamine binding"/>
    <property type="evidence" value="ECO:0007669"/>
    <property type="project" value="TreeGrafter"/>
</dbReference>
<accession>A0A017HDR5</accession>
<dbReference type="InterPro" id="IPR019019">
    <property type="entry name" value="H-type_lectin_domain"/>
</dbReference>
<dbReference type="PANTHER" id="PTHR46938">
    <property type="entry name" value="DISCOIDIN-1 SUBUNIT A-RELATED-RELATED"/>
    <property type="match status" value="1"/>
</dbReference>
<comment type="caution">
    <text evidence="2">The sequence shown here is derived from an EMBL/GenBank/DDBJ whole genome shotgun (WGS) entry which is preliminary data.</text>
</comment>